<dbReference type="EMBL" id="ABOX02000007">
    <property type="protein sequence ID" value="EEF61934.1"/>
    <property type="molecule type" value="Genomic_DNA"/>
</dbReference>
<evidence type="ECO:0000259" key="2">
    <source>
        <dbReference type="PROSITE" id="PS51379"/>
    </source>
</evidence>
<evidence type="ECO:0000313" key="4">
    <source>
        <dbReference type="Proteomes" id="UP000003688"/>
    </source>
</evidence>
<feature type="region of interest" description="Disordered" evidence="1">
    <location>
        <begin position="791"/>
        <end position="814"/>
    </location>
</feature>
<dbReference type="OrthoDB" id="9779457at2"/>
<feature type="compositionally biased region" description="Basic and acidic residues" evidence="1">
    <location>
        <begin position="791"/>
        <end position="813"/>
    </location>
</feature>
<proteinExistence type="predicted"/>
<feature type="domain" description="4Fe-4S ferredoxin-type" evidence="2">
    <location>
        <begin position="831"/>
        <end position="861"/>
    </location>
</feature>
<dbReference type="SUPFAM" id="SSF54862">
    <property type="entry name" value="4Fe-4S ferredoxins"/>
    <property type="match status" value="1"/>
</dbReference>
<dbReference type="InterPro" id="IPR017896">
    <property type="entry name" value="4Fe4S_Fe-S-bd"/>
</dbReference>
<keyword evidence="4" id="KW-1185">Reference proteome</keyword>
<accession>B9XE43</accession>
<dbReference type="RefSeq" id="WP_007414091.1">
    <property type="nucleotide sequence ID" value="NZ_ABOX02000007.1"/>
</dbReference>
<dbReference type="InterPro" id="IPR030948">
    <property type="entry name" value="TAT_var_transloc_signal_dom"/>
</dbReference>
<dbReference type="CDD" id="cd10551">
    <property type="entry name" value="PsrB"/>
    <property type="match status" value="1"/>
</dbReference>
<dbReference type="PROSITE" id="PS51379">
    <property type="entry name" value="4FE4S_FER_2"/>
    <property type="match status" value="2"/>
</dbReference>
<dbReference type="Gene3D" id="3.40.50.740">
    <property type="match status" value="1"/>
</dbReference>
<feature type="region of interest" description="Disordered" evidence="1">
    <location>
        <begin position="116"/>
        <end position="135"/>
    </location>
</feature>
<reference evidence="3 4" key="1">
    <citation type="journal article" date="2011" name="J. Bacteriol.">
        <title>Genome sequence of 'Pedosphaera parvula' Ellin514, an aerobic Verrucomicrobial isolate from pasture soil.</title>
        <authorList>
            <person name="Kant R."/>
            <person name="van Passel M.W."/>
            <person name="Sangwan P."/>
            <person name="Palva A."/>
            <person name="Lucas S."/>
            <person name="Copeland A."/>
            <person name="Lapidus A."/>
            <person name="Glavina Del Rio T."/>
            <person name="Dalin E."/>
            <person name="Tice H."/>
            <person name="Bruce D."/>
            <person name="Goodwin L."/>
            <person name="Pitluck S."/>
            <person name="Chertkov O."/>
            <person name="Larimer F.W."/>
            <person name="Land M.L."/>
            <person name="Hauser L."/>
            <person name="Brettin T.S."/>
            <person name="Detter J.C."/>
            <person name="Han S."/>
            <person name="de Vos W.M."/>
            <person name="Janssen P.H."/>
            <person name="Smidt H."/>
        </authorList>
    </citation>
    <scope>NUCLEOTIDE SEQUENCE [LARGE SCALE GENOMIC DNA]</scope>
    <source>
        <strain evidence="3 4">Ellin514</strain>
    </source>
</reference>
<comment type="caution">
    <text evidence="3">The sequence shown here is derived from an EMBL/GenBank/DDBJ whole genome shotgun (WGS) entry which is preliminary data.</text>
</comment>
<dbReference type="PANTHER" id="PTHR42783:SF3">
    <property type="entry name" value="GLUTAMATE SYNTHASE [NADPH] SMALL CHAIN-RELATED"/>
    <property type="match status" value="1"/>
</dbReference>
<dbReference type="PANTHER" id="PTHR42783">
    <property type="entry name" value="GLUTAMATE SYNTHASE [NADPH] SMALL CHAIN"/>
    <property type="match status" value="1"/>
</dbReference>
<feature type="domain" description="4Fe-4S ferredoxin-type" evidence="2">
    <location>
        <begin position="885"/>
        <end position="917"/>
    </location>
</feature>
<sequence>MKTVPPPCPTPETGPKYWRSLDQLAETPEFKEWAQREFPAGASELTDPVTRRSFVKIMSASFLLAGGFGLAGCRRPVENIYPFSKMPEGYVHGVAKFYATSMPTRGTAVPLLAKSNDGRPTKLEGNPQHPISNGGTDRYVQASILNLYDADRAQRFAENGNNATSAKAFDTLKEIADWAQKNSGQGLSFLAERSSSPSRDRLQGIIAQKFPKAKWHVYEPVDFDIHRQAASVATGKSVNPFFKIEAAKVILSLDADFIGGEENAFVSINQFAKNRKTETSKDDMNRLYAVEGLMTLTGVNADHRLRVPGSAVINVAASVAQEILRQAGGNVDAAIGQLADEKKLQVIAEQNKPTLSDTPTTEELDFQKRWSPDWISKWAKGCAADLLKNKGAGLVLAGHRQPLAVHLIAYAINSALGNLNKTIVFQDIQEPQSGSIVDLAKDLNAGQVETLVVLGGNPVYNAPAELDWAKAQSKAKTVVRLAYYEDESFPTNGWALPMAHYLESWGDARTADGTIVSVQPLISPLFDGLTEIEVLARIAGEQTVSSYDIVRDTFRGIAGGDEEQWKKFVHDGFLDKSAAKTVEVQLDSGAVSKGLASVVSSAVPDKDKFEVVFHRDYRVDDGRLNNNGWMQELPDPVTKITWENTILLSPATARSLNISVENRENNRLMVPMVKIQLDGREIEGPVWVQPGQANNVIGLALGYGRTKSGRVGTGTGYNAYALRTTQSGDIAVGAKLTLTGQRHHLAITQDHGTMEGRPIIREGTLAEYRENGNFASEMDMEIPSPLKSFVESREAEGEKKPGARSSADNREDLSLYPNPLKEAEKKAHHQWGMSIDLSSCVGCSTCMVACQSENNVPIVGKMQVANNREMHWLRIDRYFTGPKDEPQVVNQPMLCQHCEAAPCENVCPVNATVHDQEGLNVMVYNRCVGTRYCSNNCPYKVRRFNFFDYNRRTLEQLKGPVYSTPILSSTDGEWDLMRWWKNPDGGNLPQEQWELLKLVKNPDVTVRMRGVMEKCTFCVQRIEGAKIAQKVKAGASGDVKVPRDTIKTACQQACPADAIVFGDISDPESRVSKLKRQDRDYTVLDFLNTRPRLTYLARLRNPNPEMPDAYKLPLSTQEFKDKHHDGEVGPEGQHKATPGEKKGEA</sequence>
<protein>
    <submittedName>
        <fullName evidence="3">Fe-S-cluster-containing hydrogenase components 1-like protein</fullName>
    </submittedName>
</protein>
<evidence type="ECO:0000313" key="3">
    <source>
        <dbReference type="EMBL" id="EEF61934.1"/>
    </source>
</evidence>
<name>B9XE43_PEDPL</name>
<dbReference type="STRING" id="320771.Cflav_PD4597"/>
<dbReference type="Gene3D" id="3.30.70.20">
    <property type="match status" value="2"/>
</dbReference>
<feature type="region of interest" description="Disordered" evidence="1">
    <location>
        <begin position="1100"/>
        <end position="1145"/>
    </location>
</feature>
<dbReference type="Pfam" id="PF13247">
    <property type="entry name" value="Fer4_11"/>
    <property type="match status" value="1"/>
</dbReference>
<dbReference type="CDD" id="cd02784">
    <property type="entry name" value="MopB_CT_PHLH"/>
    <property type="match status" value="1"/>
</dbReference>
<dbReference type="NCBIfam" id="TIGR04519">
    <property type="entry name" value="MoCo_extend_TAT"/>
    <property type="match status" value="1"/>
</dbReference>
<feature type="compositionally biased region" description="Basic and acidic residues" evidence="1">
    <location>
        <begin position="1118"/>
        <end position="1145"/>
    </location>
</feature>
<dbReference type="SUPFAM" id="SSF53706">
    <property type="entry name" value="Formate dehydrogenase/DMSO reductase, domains 1-3"/>
    <property type="match status" value="1"/>
</dbReference>
<gene>
    <name evidence="3" type="ORF">Cflav_PD4597</name>
</gene>
<organism evidence="3 4">
    <name type="scientific">Pedosphaera parvula (strain Ellin514)</name>
    <dbReference type="NCBI Taxonomy" id="320771"/>
    <lineage>
        <taxon>Bacteria</taxon>
        <taxon>Pseudomonadati</taxon>
        <taxon>Verrucomicrobiota</taxon>
        <taxon>Pedosphaerae</taxon>
        <taxon>Pedosphaerales</taxon>
        <taxon>Pedosphaeraceae</taxon>
        <taxon>Pedosphaera</taxon>
    </lineage>
</organism>
<evidence type="ECO:0000256" key="1">
    <source>
        <dbReference type="SAM" id="MobiDB-lite"/>
    </source>
</evidence>
<dbReference type="Proteomes" id="UP000003688">
    <property type="component" value="Unassembled WGS sequence"/>
</dbReference>
<dbReference type="AlphaFoldDB" id="B9XE43"/>